<evidence type="ECO:0000313" key="2">
    <source>
        <dbReference type="WBParaSite" id="JU765_v2.g1638.t1"/>
    </source>
</evidence>
<evidence type="ECO:0000313" key="1">
    <source>
        <dbReference type="Proteomes" id="UP000887576"/>
    </source>
</evidence>
<name>A0AC34QHL1_9BILA</name>
<accession>A0AC34QHL1</accession>
<dbReference type="Proteomes" id="UP000887576">
    <property type="component" value="Unplaced"/>
</dbReference>
<organism evidence="1 2">
    <name type="scientific">Panagrolaimus sp. JU765</name>
    <dbReference type="NCBI Taxonomy" id="591449"/>
    <lineage>
        <taxon>Eukaryota</taxon>
        <taxon>Metazoa</taxon>
        <taxon>Ecdysozoa</taxon>
        <taxon>Nematoda</taxon>
        <taxon>Chromadorea</taxon>
        <taxon>Rhabditida</taxon>
        <taxon>Tylenchina</taxon>
        <taxon>Panagrolaimomorpha</taxon>
        <taxon>Panagrolaimoidea</taxon>
        <taxon>Panagrolaimidae</taxon>
        <taxon>Panagrolaimus</taxon>
    </lineage>
</organism>
<sequence length="140" mass="15647">MGHDRLLSGFKDGKPCFMLVFNKILGVAPKSKLRNGIDSVNSCHSKVVPIKCKSDVSNVSLQVYPKDGISSCMWPYIGQPDYIPPFAMLQVLNIPLETKIKIWCYADVDDLRIESDDEVDSAGHILKFFIIKKNTTTSNP</sequence>
<protein>
    <submittedName>
        <fullName evidence="2">Uncharacterized protein</fullName>
    </submittedName>
</protein>
<reference evidence="2" key="1">
    <citation type="submission" date="2022-11" db="UniProtKB">
        <authorList>
            <consortium name="WormBaseParasite"/>
        </authorList>
    </citation>
    <scope>IDENTIFICATION</scope>
</reference>
<dbReference type="WBParaSite" id="JU765_v2.g1638.t1">
    <property type="protein sequence ID" value="JU765_v2.g1638.t1"/>
    <property type="gene ID" value="JU765_v2.g1638"/>
</dbReference>
<proteinExistence type="predicted"/>